<dbReference type="InterPro" id="IPR011992">
    <property type="entry name" value="EF-hand-dom_pair"/>
</dbReference>
<protein>
    <recommendedName>
        <fullName evidence="1 5">Phosphoinositide phospholipase C</fullName>
        <ecNumber evidence="1 5">3.1.4.11</ecNumber>
    </recommendedName>
</protein>
<dbReference type="Gene3D" id="2.30.29.240">
    <property type="match status" value="1"/>
</dbReference>
<dbReference type="OrthoDB" id="269822at2759"/>
<dbReference type="GO" id="GO:0051209">
    <property type="term" value="P:release of sequestered calcium ion into cytosol"/>
    <property type="evidence" value="ECO:0007669"/>
    <property type="project" value="TreeGrafter"/>
</dbReference>
<name>A0A0C2IX91_THEKT</name>
<dbReference type="Gene3D" id="3.20.20.190">
    <property type="entry name" value="Phosphatidylinositol (PI) phosphodiesterase"/>
    <property type="match status" value="1"/>
</dbReference>
<dbReference type="Pfam" id="PF09279">
    <property type="entry name" value="EF-hand_like"/>
    <property type="match status" value="1"/>
</dbReference>
<organism evidence="7 8">
    <name type="scientific">Thelohanellus kitauei</name>
    <name type="common">Myxosporean</name>
    <dbReference type="NCBI Taxonomy" id="669202"/>
    <lineage>
        <taxon>Eukaryota</taxon>
        <taxon>Metazoa</taxon>
        <taxon>Cnidaria</taxon>
        <taxon>Myxozoa</taxon>
        <taxon>Myxosporea</taxon>
        <taxon>Bivalvulida</taxon>
        <taxon>Platysporina</taxon>
        <taxon>Myxobolidae</taxon>
        <taxon>Thelohanellus</taxon>
    </lineage>
</organism>
<sequence>MDEDNLEYPLDYPEIPVELVEGSNIGIYLKDKMCFVEHRCMVDNLGNFFIYEPSEPRYFISSTENHIDMRDISDVRKNFAKKDDVIKEGIDEKQIITIAFGPFINQTKYLHLKFDSQELLKIWFENINKLIKQRVLLNPSVLYLLQREYHRLMGIAKCVGKLSVSVLAKNLSSLKSSDVFNKCLVSFELLHPNDPQIIRLSQFSFQKFLDIYSHLCRRYELDSIFKDLTSSKIMLMSGKEFIQFRKNFQKEDINSLKSKLDISKYEPDKKLADKDKISFHGFLMFLLSDFSKIINDSYYNTQHDLTQPLSQYFINSSHNTYLIGFQIYGTSSVEIYRQCLLRGCRSVEIDCWDGPNMEPIVTHGYAMCSDVLFKDVLLAIKESAFINSSLPVIISIENHCSSKYQQKMAQYFKEIFGDILLTEELPNHPIQEGKHFPSPEDLKMKIIIKAKYEKSETFQYKQIPPLENFGMVPKLENVAKSQDSISQDNSQSSASPDINTAKVQDVIESIEKIELLNNTDMIETELQLKSIINYGRAFPFPDLDNLENDKNYIKIVSLSESTGEKYINEKTVEFLA</sequence>
<feature type="domain" description="Phosphatidylinositol-specific phospholipase C X" evidence="6">
    <location>
        <begin position="303"/>
        <end position="451"/>
    </location>
</feature>
<dbReference type="EMBL" id="JWZT01002250">
    <property type="protein sequence ID" value="KII69964.1"/>
    <property type="molecule type" value="Genomic_DNA"/>
</dbReference>
<dbReference type="Proteomes" id="UP000031668">
    <property type="component" value="Unassembled WGS sequence"/>
</dbReference>
<reference evidence="7 8" key="1">
    <citation type="journal article" date="2014" name="Genome Biol. Evol.">
        <title>The genome of the myxosporean Thelohanellus kitauei shows adaptations to nutrient acquisition within its fish host.</title>
        <authorList>
            <person name="Yang Y."/>
            <person name="Xiong J."/>
            <person name="Zhou Z."/>
            <person name="Huo F."/>
            <person name="Miao W."/>
            <person name="Ran C."/>
            <person name="Liu Y."/>
            <person name="Zhang J."/>
            <person name="Feng J."/>
            <person name="Wang M."/>
            <person name="Wang M."/>
            <person name="Wang L."/>
            <person name="Yao B."/>
        </authorList>
    </citation>
    <scope>NUCLEOTIDE SEQUENCE [LARGE SCALE GENOMIC DNA]</scope>
    <source>
        <strain evidence="7">Wuqing</strain>
    </source>
</reference>
<dbReference type="InterPro" id="IPR015359">
    <property type="entry name" value="PLC_EF-hand-like"/>
</dbReference>
<evidence type="ECO:0000256" key="5">
    <source>
        <dbReference type="RuleBase" id="RU361133"/>
    </source>
</evidence>
<evidence type="ECO:0000256" key="1">
    <source>
        <dbReference type="ARBA" id="ARBA00012368"/>
    </source>
</evidence>
<dbReference type="InterPro" id="IPR001192">
    <property type="entry name" value="PI-PLC_fam"/>
</dbReference>
<keyword evidence="4 5" id="KW-0443">Lipid metabolism</keyword>
<comment type="caution">
    <text evidence="7">The sequence shown here is derived from an EMBL/GenBank/DDBJ whole genome shotgun (WGS) entry which is preliminary data.</text>
</comment>
<dbReference type="GO" id="GO:0046488">
    <property type="term" value="P:phosphatidylinositol metabolic process"/>
    <property type="evidence" value="ECO:0007669"/>
    <property type="project" value="TreeGrafter"/>
</dbReference>
<keyword evidence="3 5" id="KW-0442">Lipid degradation</keyword>
<dbReference type="Gene3D" id="1.10.238.10">
    <property type="entry name" value="EF-hand"/>
    <property type="match status" value="1"/>
</dbReference>
<keyword evidence="2 5" id="KW-0378">Hydrolase</keyword>
<dbReference type="EC" id="3.1.4.11" evidence="1 5"/>
<keyword evidence="8" id="KW-1185">Reference proteome</keyword>
<dbReference type="CDD" id="cd08558">
    <property type="entry name" value="PI-PLCc_eukaryota"/>
    <property type="match status" value="1"/>
</dbReference>
<evidence type="ECO:0000256" key="4">
    <source>
        <dbReference type="ARBA" id="ARBA00023098"/>
    </source>
</evidence>
<proteinExistence type="predicted"/>
<dbReference type="PANTHER" id="PTHR10336:SF36">
    <property type="entry name" value="1-PHOSPHATIDYLINOSITOL 4,5-BISPHOSPHATE PHOSPHODIESTERASE BETA-4"/>
    <property type="match status" value="1"/>
</dbReference>
<evidence type="ECO:0000256" key="3">
    <source>
        <dbReference type="ARBA" id="ARBA00022963"/>
    </source>
</evidence>
<comment type="catalytic activity">
    <reaction evidence="5">
        <text>a 1,2-diacyl-sn-glycero-3-phospho-(1D-myo-inositol-4,5-bisphosphate) + H2O = 1D-myo-inositol 1,4,5-trisphosphate + a 1,2-diacyl-sn-glycerol + H(+)</text>
        <dbReference type="Rhea" id="RHEA:33179"/>
        <dbReference type="ChEBI" id="CHEBI:15377"/>
        <dbReference type="ChEBI" id="CHEBI:15378"/>
        <dbReference type="ChEBI" id="CHEBI:17815"/>
        <dbReference type="ChEBI" id="CHEBI:58456"/>
        <dbReference type="ChEBI" id="CHEBI:203600"/>
        <dbReference type="EC" id="3.1.4.11"/>
    </reaction>
</comment>
<dbReference type="InterPro" id="IPR000909">
    <property type="entry name" value="PLipase_C_PInositol-sp_X_dom"/>
</dbReference>
<dbReference type="PROSITE" id="PS50007">
    <property type="entry name" value="PIPLC_X_DOMAIN"/>
    <property type="match status" value="1"/>
</dbReference>
<dbReference type="AlphaFoldDB" id="A0A0C2IX91"/>
<evidence type="ECO:0000313" key="7">
    <source>
        <dbReference type="EMBL" id="KII69964.1"/>
    </source>
</evidence>
<dbReference type="GO" id="GO:0004435">
    <property type="term" value="F:phosphatidylinositol-4,5-bisphosphate phospholipase C activity"/>
    <property type="evidence" value="ECO:0007669"/>
    <property type="project" value="UniProtKB-EC"/>
</dbReference>
<dbReference type="Pfam" id="PF00388">
    <property type="entry name" value="PI-PLC-X"/>
    <property type="match status" value="1"/>
</dbReference>
<dbReference type="GO" id="GO:0048015">
    <property type="term" value="P:phosphatidylinositol-mediated signaling"/>
    <property type="evidence" value="ECO:0007669"/>
    <property type="project" value="TreeGrafter"/>
</dbReference>
<gene>
    <name evidence="7" type="ORF">RF11_07749</name>
</gene>
<dbReference type="PRINTS" id="PR00390">
    <property type="entry name" value="PHPHLIPASEC"/>
</dbReference>
<evidence type="ECO:0000259" key="6">
    <source>
        <dbReference type="SMART" id="SM00148"/>
    </source>
</evidence>
<evidence type="ECO:0000313" key="8">
    <source>
        <dbReference type="Proteomes" id="UP000031668"/>
    </source>
</evidence>
<dbReference type="InterPro" id="IPR017946">
    <property type="entry name" value="PLC-like_Pdiesterase_TIM-brl"/>
</dbReference>
<evidence type="ECO:0000256" key="2">
    <source>
        <dbReference type="ARBA" id="ARBA00022801"/>
    </source>
</evidence>
<dbReference type="SUPFAM" id="SSF51695">
    <property type="entry name" value="PLC-like phosphodiesterases"/>
    <property type="match status" value="1"/>
</dbReference>
<dbReference type="GO" id="GO:0016042">
    <property type="term" value="P:lipid catabolic process"/>
    <property type="evidence" value="ECO:0007669"/>
    <property type="project" value="UniProtKB-KW"/>
</dbReference>
<dbReference type="SMART" id="SM00148">
    <property type="entry name" value="PLCXc"/>
    <property type="match status" value="1"/>
</dbReference>
<dbReference type="SUPFAM" id="SSF47473">
    <property type="entry name" value="EF-hand"/>
    <property type="match status" value="1"/>
</dbReference>
<dbReference type="PANTHER" id="PTHR10336">
    <property type="entry name" value="PHOSPHOINOSITIDE-SPECIFIC PHOSPHOLIPASE C FAMILY PROTEIN"/>
    <property type="match status" value="1"/>
</dbReference>
<accession>A0A0C2IX91</accession>
<dbReference type="OMA" id="WFENINK"/>
<dbReference type="SUPFAM" id="SSF50729">
    <property type="entry name" value="PH domain-like"/>
    <property type="match status" value="1"/>
</dbReference>